<organism evidence="4 5">
    <name type="scientific">Acidipropionibacterium virtanenii</name>
    <dbReference type="NCBI Taxonomy" id="2057246"/>
    <lineage>
        <taxon>Bacteria</taxon>
        <taxon>Bacillati</taxon>
        <taxon>Actinomycetota</taxon>
        <taxon>Actinomycetes</taxon>
        <taxon>Propionibacteriales</taxon>
        <taxon>Propionibacteriaceae</taxon>
        <taxon>Acidipropionibacterium</taxon>
    </lineage>
</organism>
<dbReference type="AlphaFoldDB" id="A0A344UXM2"/>
<feature type="DNA-binding region" description="H-T-H motif" evidence="2">
    <location>
        <begin position="33"/>
        <end position="52"/>
    </location>
</feature>
<reference evidence="4 5" key="1">
    <citation type="submission" date="2017-12" db="EMBL/GenBank/DDBJ databases">
        <title>The whole genome sequence of the Acidipropionibacterium virtanenii sp. nov. type strain JS278.</title>
        <authorList>
            <person name="Laine P."/>
            <person name="Deptula P."/>
            <person name="Varmanen P."/>
            <person name="Auvinen P."/>
        </authorList>
    </citation>
    <scope>NUCLEOTIDE SEQUENCE [LARGE SCALE GENOMIC DNA]</scope>
    <source>
        <strain evidence="4 5">JS278</strain>
    </source>
</reference>
<dbReference type="Gene3D" id="1.10.357.10">
    <property type="entry name" value="Tetracycline Repressor, domain 2"/>
    <property type="match status" value="1"/>
</dbReference>
<feature type="domain" description="HTH tetR-type" evidence="3">
    <location>
        <begin position="10"/>
        <end position="70"/>
    </location>
</feature>
<evidence type="ECO:0000256" key="2">
    <source>
        <dbReference type="PROSITE-ProRule" id="PRU00335"/>
    </source>
</evidence>
<dbReference type="OrthoDB" id="3722897at2"/>
<gene>
    <name evidence="4" type="primary">rcdA</name>
    <name evidence="4" type="ORF">JS278_02886</name>
</gene>
<dbReference type="PANTHER" id="PTHR30055:SF226">
    <property type="entry name" value="HTH-TYPE TRANSCRIPTIONAL REGULATOR PKSA"/>
    <property type="match status" value="1"/>
</dbReference>
<dbReference type="RefSeq" id="WP_114045802.1">
    <property type="nucleotide sequence ID" value="NZ_CP025198.1"/>
</dbReference>
<dbReference type="GO" id="GO:0003700">
    <property type="term" value="F:DNA-binding transcription factor activity"/>
    <property type="evidence" value="ECO:0007669"/>
    <property type="project" value="TreeGrafter"/>
</dbReference>
<evidence type="ECO:0000259" key="3">
    <source>
        <dbReference type="PROSITE" id="PS50977"/>
    </source>
</evidence>
<evidence type="ECO:0000256" key="1">
    <source>
        <dbReference type="ARBA" id="ARBA00023125"/>
    </source>
</evidence>
<dbReference type="GO" id="GO:0000976">
    <property type="term" value="F:transcription cis-regulatory region binding"/>
    <property type="evidence" value="ECO:0007669"/>
    <property type="project" value="TreeGrafter"/>
</dbReference>
<dbReference type="InterPro" id="IPR001647">
    <property type="entry name" value="HTH_TetR"/>
</dbReference>
<dbReference type="PANTHER" id="PTHR30055">
    <property type="entry name" value="HTH-TYPE TRANSCRIPTIONAL REGULATOR RUTR"/>
    <property type="match status" value="1"/>
</dbReference>
<dbReference type="InterPro" id="IPR050109">
    <property type="entry name" value="HTH-type_TetR-like_transc_reg"/>
</dbReference>
<protein>
    <submittedName>
        <fullName evidence="4">HTH-type transcriptional regulator RcdA</fullName>
    </submittedName>
</protein>
<dbReference type="Pfam" id="PF00440">
    <property type="entry name" value="TetR_N"/>
    <property type="match status" value="1"/>
</dbReference>
<evidence type="ECO:0000313" key="5">
    <source>
        <dbReference type="Proteomes" id="UP000251995"/>
    </source>
</evidence>
<accession>A0A344UXM2</accession>
<evidence type="ECO:0000313" key="4">
    <source>
        <dbReference type="EMBL" id="AXE40020.1"/>
    </source>
</evidence>
<keyword evidence="5" id="KW-1185">Reference proteome</keyword>
<dbReference type="EMBL" id="CP025198">
    <property type="protein sequence ID" value="AXE40020.1"/>
    <property type="molecule type" value="Genomic_DNA"/>
</dbReference>
<proteinExistence type="predicted"/>
<dbReference type="Proteomes" id="UP000251995">
    <property type="component" value="Chromosome"/>
</dbReference>
<dbReference type="PROSITE" id="PS50977">
    <property type="entry name" value="HTH_TETR_2"/>
    <property type="match status" value="1"/>
</dbReference>
<dbReference type="InterPro" id="IPR009057">
    <property type="entry name" value="Homeodomain-like_sf"/>
</dbReference>
<name>A0A344UXM2_9ACTN</name>
<dbReference type="KEGG" id="acij:JS278_02886"/>
<dbReference type="SUPFAM" id="SSF46689">
    <property type="entry name" value="Homeodomain-like"/>
    <property type="match status" value="1"/>
</dbReference>
<sequence length="197" mass="21569">MNRKGIANDPERKARIAQAALDLIAEGGIKAATYRKIAVAAAVPLGSVTYHYTSMDHILVEAFTLFGNQLDPRYGIAIASAPTQMDARDVLVDAICGERRATQRELRLFREMYAYGSTSPRVQDLVRSFEARSISALKGHFAEPAARAIDALVEGWWIYQSWTPGGLEPHMVRDAIDALADKFADGPGDAQYADNEA</sequence>
<keyword evidence="1 2" id="KW-0238">DNA-binding</keyword>